<organism evidence="4 5">
    <name type="scientific">Meganyctiphanes norvegica</name>
    <name type="common">Northern krill</name>
    <name type="synonym">Thysanopoda norvegica</name>
    <dbReference type="NCBI Taxonomy" id="48144"/>
    <lineage>
        <taxon>Eukaryota</taxon>
        <taxon>Metazoa</taxon>
        <taxon>Ecdysozoa</taxon>
        <taxon>Arthropoda</taxon>
        <taxon>Crustacea</taxon>
        <taxon>Multicrustacea</taxon>
        <taxon>Malacostraca</taxon>
        <taxon>Eumalacostraca</taxon>
        <taxon>Eucarida</taxon>
        <taxon>Euphausiacea</taxon>
        <taxon>Euphausiidae</taxon>
        <taxon>Meganyctiphanes</taxon>
    </lineage>
</organism>
<dbReference type="GO" id="GO:0005634">
    <property type="term" value="C:nucleus"/>
    <property type="evidence" value="ECO:0007669"/>
    <property type="project" value="TreeGrafter"/>
</dbReference>
<evidence type="ECO:0000259" key="3">
    <source>
        <dbReference type="PROSITE" id="PS50097"/>
    </source>
</evidence>
<dbReference type="Proteomes" id="UP001497623">
    <property type="component" value="Unassembled WGS sequence"/>
</dbReference>
<name>A0AAV2QLX7_MEGNR</name>
<keyword evidence="1" id="KW-0539">Nucleus</keyword>
<comment type="caution">
    <text evidence="4">The sequence shown here is derived from an EMBL/GenBank/DDBJ whole genome shotgun (WGS) entry which is preliminary data.</text>
</comment>
<evidence type="ECO:0000313" key="4">
    <source>
        <dbReference type="EMBL" id="CAL4092676.1"/>
    </source>
</evidence>
<dbReference type="PANTHER" id="PTHR23110:SF109">
    <property type="entry name" value="FI07618P-RELATED"/>
    <property type="match status" value="1"/>
</dbReference>
<sequence length="154" mass="17279">MLHDYTEDNNEQQESFSATSLPSQLQGQTGPFQVKKETHCSTILDQLLKDEIFTDVTLTAEGRSIRAHRVVLCLASRYFRKVLSHDQIVQSVVILRDIKFAELKNIINFIYTGEATVDASKLDSFIKTAELLEISSLCEGHKSISIGGLISQVY</sequence>
<dbReference type="PANTHER" id="PTHR23110">
    <property type="entry name" value="BTB DOMAIN TRANSCRIPTION FACTOR"/>
    <property type="match status" value="1"/>
</dbReference>
<feature type="region of interest" description="Disordered" evidence="2">
    <location>
        <begin position="1"/>
        <end position="28"/>
    </location>
</feature>
<protein>
    <recommendedName>
        <fullName evidence="3">BTB domain-containing protein</fullName>
    </recommendedName>
</protein>
<dbReference type="InterPro" id="IPR011333">
    <property type="entry name" value="SKP1/BTB/POZ_sf"/>
</dbReference>
<dbReference type="Gene3D" id="3.30.710.10">
    <property type="entry name" value="Potassium Channel Kv1.1, Chain A"/>
    <property type="match status" value="1"/>
</dbReference>
<gene>
    <name evidence="4" type="ORF">MNOR_LOCUS14634</name>
</gene>
<evidence type="ECO:0000256" key="1">
    <source>
        <dbReference type="ARBA" id="ARBA00023242"/>
    </source>
</evidence>
<evidence type="ECO:0000313" key="5">
    <source>
        <dbReference type="Proteomes" id="UP001497623"/>
    </source>
</evidence>
<proteinExistence type="predicted"/>
<dbReference type="SMART" id="SM00225">
    <property type="entry name" value="BTB"/>
    <property type="match status" value="1"/>
</dbReference>
<dbReference type="GO" id="GO:0006357">
    <property type="term" value="P:regulation of transcription by RNA polymerase II"/>
    <property type="evidence" value="ECO:0007669"/>
    <property type="project" value="TreeGrafter"/>
</dbReference>
<accession>A0AAV2QLX7</accession>
<dbReference type="InterPro" id="IPR051095">
    <property type="entry name" value="Dros_DevTransReg"/>
</dbReference>
<evidence type="ECO:0000256" key="2">
    <source>
        <dbReference type="SAM" id="MobiDB-lite"/>
    </source>
</evidence>
<dbReference type="SUPFAM" id="SSF54695">
    <property type="entry name" value="POZ domain"/>
    <property type="match status" value="1"/>
</dbReference>
<dbReference type="AlphaFoldDB" id="A0AAV2QLX7"/>
<dbReference type="PROSITE" id="PS50097">
    <property type="entry name" value="BTB"/>
    <property type="match status" value="1"/>
</dbReference>
<feature type="compositionally biased region" description="Polar residues" evidence="2">
    <location>
        <begin position="12"/>
        <end position="28"/>
    </location>
</feature>
<dbReference type="Pfam" id="PF00651">
    <property type="entry name" value="BTB"/>
    <property type="match status" value="1"/>
</dbReference>
<feature type="domain" description="BTB" evidence="3">
    <location>
        <begin position="54"/>
        <end position="119"/>
    </location>
</feature>
<dbReference type="EMBL" id="CAXKWB010008835">
    <property type="protein sequence ID" value="CAL4092676.1"/>
    <property type="molecule type" value="Genomic_DNA"/>
</dbReference>
<keyword evidence="5" id="KW-1185">Reference proteome</keyword>
<reference evidence="4 5" key="1">
    <citation type="submission" date="2024-05" db="EMBL/GenBank/DDBJ databases">
        <authorList>
            <person name="Wallberg A."/>
        </authorList>
    </citation>
    <scope>NUCLEOTIDE SEQUENCE [LARGE SCALE GENOMIC DNA]</scope>
</reference>
<dbReference type="InterPro" id="IPR000210">
    <property type="entry name" value="BTB/POZ_dom"/>
</dbReference>